<sequence>MYSPDFSVLKKEIYSSNDFHNKKTLYLLKSAGRESDYLTK</sequence>
<dbReference type="AlphaFoldDB" id="A0AB73ACZ5"/>
<reference evidence="1 2" key="1">
    <citation type="submission" date="2013-06" db="EMBL/GenBank/DDBJ databases">
        <authorList>
            <person name="Weinstock G."/>
            <person name="Sodergren E."/>
            <person name="Lobos E.A."/>
            <person name="Fulton L."/>
            <person name="Fulton R."/>
            <person name="Courtney L."/>
            <person name="Fronick C."/>
            <person name="O'Laughlin M."/>
            <person name="Godfrey J."/>
            <person name="Wilson R.M."/>
            <person name="Miner T."/>
            <person name="Farmer C."/>
            <person name="Delehaunty K."/>
            <person name="Cordes M."/>
            <person name="Minx P."/>
            <person name="Tomlinson C."/>
            <person name="Chen J."/>
            <person name="Wollam A."/>
            <person name="Pepin K.H."/>
            <person name="Bhonagiri V."/>
            <person name="Zhang X."/>
            <person name="Warren W."/>
            <person name="Mitreva M."/>
            <person name="Mardis E.R."/>
            <person name="Wilson R.K."/>
        </authorList>
    </citation>
    <scope>NUCLEOTIDE SEQUENCE [LARGE SCALE GENOMIC DNA]</scope>
    <source>
        <strain evidence="1 2">SD2A-2</strain>
    </source>
</reference>
<accession>A0AB73ACZ5</accession>
<name>A0AB73ACZ5_ENTFC</name>
<proteinExistence type="predicted"/>
<dbReference type="Proteomes" id="UP000014622">
    <property type="component" value="Unassembled WGS sequence"/>
</dbReference>
<gene>
    <name evidence="1" type="ORF">D356_00406</name>
</gene>
<evidence type="ECO:0000313" key="2">
    <source>
        <dbReference type="Proteomes" id="UP000014622"/>
    </source>
</evidence>
<evidence type="ECO:0000313" key="1">
    <source>
        <dbReference type="EMBL" id="EPI15264.1"/>
    </source>
</evidence>
<dbReference type="EMBL" id="ATIT01000042">
    <property type="protein sequence ID" value="EPI15264.1"/>
    <property type="molecule type" value="Genomic_DNA"/>
</dbReference>
<protein>
    <submittedName>
        <fullName evidence="1">Uncharacterized protein</fullName>
    </submittedName>
</protein>
<comment type="caution">
    <text evidence="1">The sequence shown here is derived from an EMBL/GenBank/DDBJ whole genome shotgun (WGS) entry which is preliminary data.</text>
</comment>
<organism evidence="1 2">
    <name type="scientific">Enterococcus faecium SD2A-2</name>
    <dbReference type="NCBI Taxonomy" id="1244154"/>
    <lineage>
        <taxon>Bacteria</taxon>
        <taxon>Bacillati</taxon>
        <taxon>Bacillota</taxon>
        <taxon>Bacilli</taxon>
        <taxon>Lactobacillales</taxon>
        <taxon>Enterococcaceae</taxon>
        <taxon>Enterococcus</taxon>
    </lineage>
</organism>